<dbReference type="KEGG" id="pai:PAE0908"/>
<evidence type="ECO:0000313" key="1">
    <source>
        <dbReference type="EMBL" id="AAL63114.1"/>
    </source>
</evidence>
<proteinExistence type="predicted"/>
<dbReference type="AlphaFoldDB" id="Q8ZY82"/>
<protein>
    <submittedName>
        <fullName evidence="1">Uncharacterized protein</fullName>
    </submittedName>
</protein>
<name>Q8ZY82_PYRAE</name>
<reference evidence="1 2" key="1">
    <citation type="journal article" date="2002" name="Proc. Natl. Acad. Sci. U.S.A.">
        <title>Genome sequence of the hyperthermophilic crenarchaeon Pyrobaculum aerophilum.</title>
        <authorList>
            <person name="Fitz-Gibbon S.T."/>
            <person name="Ladner H."/>
            <person name="Kim U.J."/>
            <person name="Stetter K.O."/>
            <person name="Simon M.I."/>
            <person name="Miller J.H."/>
        </authorList>
    </citation>
    <scope>NUCLEOTIDE SEQUENCE [LARGE SCALE GENOMIC DNA]</scope>
    <source>
        <strain evidence="2">ATCC 51768 / DSM 7523 / JCM 9630 / CIP 104966 / NBRC 100827 / IM2</strain>
    </source>
</reference>
<evidence type="ECO:0000313" key="2">
    <source>
        <dbReference type="Proteomes" id="UP000002439"/>
    </source>
</evidence>
<dbReference type="EMBL" id="AE009441">
    <property type="protein sequence ID" value="AAL63114.1"/>
    <property type="molecule type" value="Genomic_DNA"/>
</dbReference>
<dbReference type="PATRIC" id="fig|178306.9.peg.668"/>
<organism evidence="1 2">
    <name type="scientific">Pyrobaculum aerophilum (strain ATCC 51768 / DSM 7523 / JCM 9630 / CIP 104966 / NBRC 100827 / IM2)</name>
    <dbReference type="NCBI Taxonomy" id="178306"/>
    <lineage>
        <taxon>Archaea</taxon>
        <taxon>Thermoproteota</taxon>
        <taxon>Thermoprotei</taxon>
        <taxon>Thermoproteales</taxon>
        <taxon>Thermoproteaceae</taxon>
        <taxon>Pyrobaculum</taxon>
    </lineage>
</organism>
<dbReference type="EnsemblBacteria" id="AAL63114">
    <property type="protein sequence ID" value="AAL63114"/>
    <property type="gene ID" value="PAE0908"/>
</dbReference>
<dbReference type="InParanoid" id="Q8ZY82"/>
<keyword evidence="2" id="KW-1185">Reference proteome</keyword>
<accession>Q8ZY82</accession>
<gene>
    <name evidence="1" type="ordered locus">PAE0908</name>
</gene>
<sequence length="71" mass="8021">MEVVFSSPSRVYSRRKAEPNKTTSDTLFLLAKYYLNPSATLFNSYSACYIRYKLLNASEALSHAFICQATA</sequence>
<dbReference type="Proteomes" id="UP000002439">
    <property type="component" value="Chromosome"/>
</dbReference>
<dbReference type="HOGENOM" id="CLU_2730565_0_0_2"/>